<dbReference type="EMBL" id="FMWD01000004">
    <property type="protein sequence ID" value="SCZ57135.1"/>
    <property type="molecule type" value="Genomic_DNA"/>
</dbReference>
<dbReference type="STRING" id="415747.SAMN03097708_01370"/>
<dbReference type="Proteomes" id="UP000199648">
    <property type="component" value="Unassembled WGS sequence"/>
</dbReference>
<reference evidence="1 2" key="1">
    <citation type="submission" date="2016-10" db="EMBL/GenBank/DDBJ databases">
        <authorList>
            <person name="de Groot N.N."/>
        </authorList>
    </citation>
    <scope>NUCLEOTIDE SEQUENCE [LARGE SCALE GENOMIC DNA]</scope>
    <source>
        <strain evidence="1 2">HLD2</strain>
    </source>
</reference>
<sequence>MARRKERPLTTEEAKARLRFVSREMGAGPWVRRNPLAATTYAVLGGIVLGSAPNLRRSLSRAVLALLPLLMRRG</sequence>
<gene>
    <name evidence="1" type="ORF">SAMN03097708_01370</name>
</gene>
<dbReference type="RefSeq" id="WP_139181444.1">
    <property type="nucleotide sequence ID" value="NZ_FMWD01000004.1"/>
</dbReference>
<dbReference type="AlphaFoldDB" id="A0A1G5Q5G9"/>
<evidence type="ECO:0000313" key="2">
    <source>
        <dbReference type="Proteomes" id="UP000199648"/>
    </source>
</evidence>
<protein>
    <submittedName>
        <fullName evidence="1">Uncharacterized protein</fullName>
    </submittedName>
</protein>
<name>A0A1G5Q5G9_9GAMM</name>
<evidence type="ECO:0000313" key="1">
    <source>
        <dbReference type="EMBL" id="SCZ57135.1"/>
    </source>
</evidence>
<organism evidence="1 2">
    <name type="scientific">Thiohalomonas denitrificans</name>
    <dbReference type="NCBI Taxonomy" id="415747"/>
    <lineage>
        <taxon>Bacteria</taxon>
        <taxon>Pseudomonadati</taxon>
        <taxon>Pseudomonadota</taxon>
        <taxon>Gammaproteobacteria</taxon>
        <taxon>Thiohalomonadales</taxon>
        <taxon>Thiohalomonadaceae</taxon>
        <taxon>Thiohalomonas</taxon>
    </lineage>
</organism>
<accession>A0A1G5Q5G9</accession>
<proteinExistence type="predicted"/>
<keyword evidence="2" id="KW-1185">Reference proteome</keyword>